<sequence>MQMGDENPRIMYGVIITVYVDRQTTTPVRSFRARRRNECTWNREIGRTRGYDRRANLLAYIREKRAESLAGDLKGDDDVVESNSKPERKKKKRRWLRKMMSKIRLPFLRPFRRKNRTWKYRQFAPDEEEEGEAKAKPYRSDLWSEDYHAAAYEVEETHEGKTRIRNTYFCPYVVDSEE</sequence>
<dbReference type="Proteomes" id="UP001295469">
    <property type="component" value="Chromosome C06"/>
</dbReference>
<evidence type="ECO:0000313" key="4">
    <source>
        <dbReference type="EMBL" id="KAH0876131.1"/>
    </source>
</evidence>
<evidence type="ECO:0000256" key="1">
    <source>
        <dbReference type="SAM" id="MobiDB-lite"/>
    </source>
</evidence>
<dbReference type="AlphaFoldDB" id="A0A816QRR4"/>
<feature type="region of interest" description="Disordered" evidence="1">
    <location>
        <begin position="74"/>
        <end position="94"/>
    </location>
</feature>
<accession>A0A816QRR4</accession>
<evidence type="ECO:0000313" key="2">
    <source>
        <dbReference type="EMBL" id="CAF2065477.1"/>
    </source>
</evidence>
<evidence type="ECO:0000313" key="5">
    <source>
        <dbReference type="EMBL" id="KAH0876136.1"/>
    </source>
</evidence>
<protein>
    <submittedName>
        <fullName evidence="2">(rape) hypothetical protein</fullName>
    </submittedName>
</protein>
<dbReference type="Proteomes" id="UP000824890">
    <property type="component" value="Unassembled WGS sequence"/>
</dbReference>
<proteinExistence type="predicted"/>
<reference evidence="3 6" key="2">
    <citation type="submission" date="2021-05" db="EMBL/GenBank/DDBJ databases">
        <title>Genome Assembly of Synthetic Allotetraploid Brassica napus Reveals Homoeologous Exchanges between Subgenomes.</title>
        <authorList>
            <person name="Davis J.T."/>
        </authorList>
    </citation>
    <scope>NUCLEOTIDE SEQUENCE [LARGE SCALE GENOMIC DNA]</scope>
    <source>
        <strain evidence="6">cv. Da-Ae</strain>
        <tissue evidence="3">Seedling</tissue>
    </source>
</reference>
<keyword evidence="6" id="KW-1185">Reference proteome</keyword>
<dbReference type="EMBL" id="JAGKQM010000016">
    <property type="protein sequence ID" value="KAH0876136.1"/>
    <property type="molecule type" value="Genomic_DNA"/>
</dbReference>
<organism evidence="2">
    <name type="scientific">Brassica napus</name>
    <name type="common">Rape</name>
    <dbReference type="NCBI Taxonomy" id="3708"/>
    <lineage>
        <taxon>Eukaryota</taxon>
        <taxon>Viridiplantae</taxon>
        <taxon>Streptophyta</taxon>
        <taxon>Embryophyta</taxon>
        <taxon>Tracheophyta</taxon>
        <taxon>Spermatophyta</taxon>
        <taxon>Magnoliopsida</taxon>
        <taxon>eudicotyledons</taxon>
        <taxon>Gunneridae</taxon>
        <taxon>Pentapetalae</taxon>
        <taxon>rosids</taxon>
        <taxon>malvids</taxon>
        <taxon>Brassicales</taxon>
        <taxon>Brassicaceae</taxon>
        <taxon>Brassiceae</taxon>
        <taxon>Brassica</taxon>
    </lineage>
</organism>
<reference evidence="2" key="1">
    <citation type="submission" date="2021-01" db="EMBL/GenBank/DDBJ databases">
        <authorList>
            <consortium name="Genoscope - CEA"/>
            <person name="William W."/>
        </authorList>
    </citation>
    <scope>NUCLEOTIDE SEQUENCE</scope>
</reference>
<dbReference type="EMBL" id="HG994370">
    <property type="protein sequence ID" value="CAF2065477.1"/>
    <property type="molecule type" value="Genomic_DNA"/>
</dbReference>
<name>A0A816QRR4_BRANA</name>
<dbReference type="EMBL" id="JAGKQM010000016">
    <property type="protein sequence ID" value="KAH0876131.1"/>
    <property type="molecule type" value="Genomic_DNA"/>
</dbReference>
<dbReference type="EMBL" id="JAGKQM010000724">
    <property type="protein sequence ID" value="KAH0853631.1"/>
    <property type="molecule type" value="Genomic_DNA"/>
</dbReference>
<gene>
    <name evidence="2" type="ORF">DARMORV10_C06P51720.1</name>
    <name evidence="4" type="ORF">HID58_073493</name>
    <name evidence="5" type="ORF">HID58_073498</name>
    <name evidence="3" type="ORF">HID58_093020</name>
</gene>
<evidence type="ECO:0000313" key="3">
    <source>
        <dbReference type="EMBL" id="KAH0853631.1"/>
    </source>
</evidence>
<evidence type="ECO:0000313" key="6">
    <source>
        <dbReference type="Proteomes" id="UP000824890"/>
    </source>
</evidence>